<dbReference type="PROSITE" id="PS51677">
    <property type="entry name" value="NODB"/>
    <property type="match status" value="1"/>
</dbReference>
<dbReference type="SUPFAM" id="SSF88713">
    <property type="entry name" value="Glycoside hydrolase/deacetylase"/>
    <property type="match status" value="1"/>
</dbReference>
<protein>
    <submittedName>
        <fullName evidence="4">Polysaccharide deacetylase family protein</fullName>
    </submittedName>
</protein>
<dbReference type="Proteomes" id="UP001163739">
    <property type="component" value="Chromosome"/>
</dbReference>
<evidence type="ECO:0000313" key="4">
    <source>
        <dbReference type="EMBL" id="UZE97970.1"/>
    </source>
</evidence>
<dbReference type="Gene3D" id="3.20.20.370">
    <property type="entry name" value="Glycoside hydrolase/deacetylase"/>
    <property type="match status" value="1"/>
</dbReference>
<evidence type="ECO:0000259" key="3">
    <source>
        <dbReference type="PROSITE" id="PS51677"/>
    </source>
</evidence>
<dbReference type="PANTHER" id="PTHR34216:SF3">
    <property type="entry name" value="POLY-BETA-1,6-N-ACETYL-D-GLUCOSAMINE N-DEACETYLASE"/>
    <property type="match status" value="1"/>
</dbReference>
<dbReference type="InterPro" id="IPR011330">
    <property type="entry name" value="Glyco_hydro/deAcase_b/a-brl"/>
</dbReference>
<accession>A0ABY6N751</accession>
<dbReference type="PANTHER" id="PTHR34216">
    <property type="match status" value="1"/>
</dbReference>
<keyword evidence="5" id="KW-1185">Reference proteome</keyword>
<name>A0ABY6N751_9ALTE</name>
<sequence>MKSVKNVAYTIGKTLGGVKVLKYLARNHPRILMYHRIRATAEGDGIHVDVFRQQMEVLARDFNVVSLESLLQLAHNNQPLPQHAVVITFDDGYEDFYLNAFPILQSLALPATVFVTTGFVSDETWLWPDKIKYMLAESQIDNLLVPELNQTFTLSRDKLLAWHGIADYCLTIPNKQKNPFINELAIKLGVTLPVSAPDMYKPLNWDEVKAMSASGIDIGSHSVTHPVMTKLELADLRDELENSKLTIEQMLNKPVTGFCFPNGLSEDINEEVQGEINRAGYQYALAAFPTLNPLADRWAVGRYPANPDISEFEKIVYGFRMQRLSN</sequence>
<dbReference type="InterPro" id="IPR051398">
    <property type="entry name" value="Polysacch_Deacetylase"/>
</dbReference>
<evidence type="ECO:0000313" key="5">
    <source>
        <dbReference type="Proteomes" id="UP001163739"/>
    </source>
</evidence>
<comment type="subcellular location">
    <subcellularLocation>
        <location evidence="1">Secreted</location>
    </subcellularLocation>
</comment>
<proteinExistence type="predicted"/>
<dbReference type="RefSeq" id="WP_265049443.1">
    <property type="nucleotide sequence ID" value="NZ_CP100390.1"/>
</dbReference>
<keyword evidence="2" id="KW-0732">Signal</keyword>
<dbReference type="EMBL" id="CP100390">
    <property type="protein sequence ID" value="UZE97970.1"/>
    <property type="molecule type" value="Genomic_DNA"/>
</dbReference>
<dbReference type="Pfam" id="PF01522">
    <property type="entry name" value="Polysacc_deac_1"/>
    <property type="match status" value="2"/>
</dbReference>
<evidence type="ECO:0000256" key="2">
    <source>
        <dbReference type="ARBA" id="ARBA00022729"/>
    </source>
</evidence>
<evidence type="ECO:0000256" key="1">
    <source>
        <dbReference type="ARBA" id="ARBA00004613"/>
    </source>
</evidence>
<dbReference type="CDD" id="cd10918">
    <property type="entry name" value="CE4_NodB_like_5s_6s"/>
    <property type="match status" value="1"/>
</dbReference>
<organism evidence="4 5">
    <name type="scientific">Alkalimarinus alittae</name>
    <dbReference type="NCBI Taxonomy" id="2961619"/>
    <lineage>
        <taxon>Bacteria</taxon>
        <taxon>Pseudomonadati</taxon>
        <taxon>Pseudomonadota</taxon>
        <taxon>Gammaproteobacteria</taxon>
        <taxon>Alteromonadales</taxon>
        <taxon>Alteromonadaceae</taxon>
        <taxon>Alkalimarinus</taxon>
    </lineage>
</organism>
<dbReference type="InterPro" id="IPR002509">
    <property type="entry name" value="NODB_dom"/>
</dbReference>
<feature type="domain" description="NodB homology" evidence="3">
    <location>
        <begin position="83"/>
        <end position="326"/>
    </location>
</feature>
<gene>
    <name evidence="4" type="ORF">NKI27_09620</name>
</gene>
<reference evidence="4" key="1">
    <citation type="submission" date="2022-06" db="EMBL/GenBank/DDBJ databases">
        <title>Alkalimarinus sp. nov., isolated from gut of a Alitta virens.</title>
        <authorList>
            <person name="Yang A.I."/>
            <person name="Shin N.-R."/>
        </authorList>
    </citation>
    <scope>NUCLEOTIDE SEQUENCE</scope>
    <source>
        <strain evidence="4">A2M4</strain>
    </source>
</reference>